<keyword evidence="3" id="KW-1185">Reference proteome</keyword>
<dbReference type="InterPro" id="IPR025411">
    <property type="entry name" value="DUF4136"/>
</dbReference>
<proteinExistence type="predicted"/>
<feature type="non-terminal residue" evidence="2">
    <location>
        <position position="98"/>
    </location>
</feature>
<name>A0A5D4H4G8_9SPHI</name>
<protein>
    <submittedName>
        <fullName evidence="2">DUF4136 domain-containing protein</fullName>
    </submittedName>
</protein>
<dbReference type="Gene3D" id="3.30.160.670">
    <property type="match status" value="1"/>
</dbReference>
<reference evidence="2 3" key="1">
    <citation type="submission" date="2019-08" db="EMBL/GenBank/DDBJ databases">
        <title>Phlebobacter frassis gen. nov. sp. nov., a new member of family Sphingobacteriaceae isolated from sand fly rearing media.</title>
        <authorList>
            <person name="Kakumanu M.L."/>
            <person name="Marayati B.F."/>
            <person name="Wada-Katsumata A."/>
            <person name="Wasserberg G."/>
            <person name="Schal C."/>
            <person name="Apperson C.S."/>
            <person name="Ponnusamy L."/>
        </authorList>
    </citation>
    <scope>NUCLEOTIDE SEQUENCE [LARGE SCALE GENOMIC DNA]</scope>
    <source>
        <strain evidence="2 3">SSI9</strain>
    </source>
</reference>
<dbReference type="AlphaFoldDB" id="A0A5D4H4G8"/>
<evidence type="ECO:0000313" key="2">
    <source>
        <dbReference type="EMBL" id="TYR35153.1"/>
    </source>
</evidence>
<feature type="domain" description="DUF4136" evidence="1">
    <location>
        <begin position="21"/>
        <end position="93"/>
    </location>
</feature>
<dbReference type="Pfam" id="PF13590">
    <property type="entry name" value="DUF4136"/>
    <property type="match status" value="1"/>
</dbReference>
<gene>
    <name evidence="2" type="ORF">FXV77_13675</name>
</gene>
<comment type="caution">
    <text evidence="2">The sequence shown here is derived from an EMBL/GenBank/DDBJ whole genome shotgun (WGS) entry which is preliminary data.</text>
</comment>
<accession>A0A5D4H4G8</accession>
<evidence type="ECO:0000259" key="1">
    <source>
        <dbReference type="Pfam" id="PF13590"/>
    </source>
</evidence>
<dbReference type="Proteomes" id="UP000322362">
    <property type="component" value="Unassembled WGS sequence"/>
</dbReference>
<dbReference type="EMBL" id="VTAV01000010">
    <property type="protein sequence ID" value="TYR35153.1"/>
    <property type="molecule type" value="Genomic_DNA"/>
</dbReference>
<organism evidence="2 3">
    <name type="scientific">Sphingobacterium phlebotomi</name>
    <dbReference type="NCBI Taxonomy" id="2605433"/>
    <lineage>
        <taxon>Bacteria</taxon>
        <taxon>Pseudomonadati</taxon>
        <taxon>Bacteroidota</taxon>
        <taxon>Sphingobacteriia</taxon>
        <taxon>Sphingobacteriales</taxon>
        <taxon>Sphingobacteriaceae</taxon>
        <taxon>Sphingobacterium</taxon>
    </lineage>
</organism>
<sequence>MLGFIAILASCASVKYNTTRVHHQDFQQYKTYSWLPPVDSLSKNYLNNDIAKSNILNAANKELEALGMQYSKDNPDILFRYITIVNNKSRMVYSPSYG</sequence>
<evidence type="ECO:0000313" key="3">
    <source>
        <dbReference type="Proteomes" id="UP000322362"/>
    </source>
</evidence>